<dbReference type="SUPFAM" id="SSF48295">
    <property type="entry name" value="TrpR-like"/>
    <property type="match status" value="1"/>
</dbReference>
<gene>
    <name evidence="1" type="ORF">DRF57_10460</name>
</gene>
<protein>
    <submittedName>
        <fullName evidence="1">Helix-turn-helix domain-containing protein</fullName>
    </submittedName>
</protein>
<keyword evidence="2" id="KW-1185">Reference proteome</keyword>
<proteinExistence type="predicted"/>
<dbReference type="RefSeq" id="WP_115918388.1">
    <property type="nucleotide sequence ID" value="NZ_BJYH01000005.1"/>
</dbReference>
<evidence type="ECO:0000313" key="2">
    <source>
        <dbReference type="Proteomes" id="UP000256491"/>
    </source>
</evidence>
<dbReference type="InterPro" id="IPR010921">
    <property type="entry name" value="Trp_repressor/repl_initiator"/>
</dbReference>
<evidence type="ECO:0000313" key="1">
    <source>
        <dbReference type="EMBL" id="REC75435.1"/>
    </source>
</evidence>
<accession>A0ABX9IKA5</accession>
<organism evidence="1 2">
    <name type="scientific">Chryseobacterium rhizosphaerae</name>
    <dbReference type="NCBI Taxonomy" id="395937"/>
    <lineage>
        <taxon>Bacteria</taxon>
        <taxon>Pseudomonadati</taxon>
        <taxon>Bacteroidota</taxon>
        <taxon>Flavobacteriia</taxon>
        <taxon>Flavobacteriales</taxon>
        <taxon>Weeksellaceae</taxon>
        <taxon>Chryseobacterium group</taxon>
        <taxon>Chryseobacterium</taxon>
    </lineage>
</organism>
<reference evidence="1 2" key="1">
    <citation type="journal article" date="2010" name="Syst. Appl. Microbiol.">
        <title>Four new species of Chryseobacterium from the rhizosphere of coastal sand dune plants, Chryseobacterium elymi sp. nov., Chryseobacterium hagamense sp. nov., Chryseobacterium lathyri sp. nov. and Chryseobacterium rhizosphaerae sp. nov.</title>
        <authorList>
            <person name="Cho S.H."/>
            <person name="Lee K.S."/>
            <person name="Shin D.S."/>
            <person name="Han J.H."/>
            <person name="Park K.S."/>
            <person name="Lee C.H."/>
            <person name="Park K.H."/>
            <person name="Kim S.B."/>
        </authorList>
    </citation>
    <scope>NUCLEOTIDE SEQUENCE [LARGE SCALE GENOMIC DNA]</scope>
    <source>
        <strain evidence="1 2">KCTC 22548</strain>
    </source>
</reference>
<name>A0ABX9IKA5_9FLAO</name>
<comment type="caution">
    <text evidence="1">The sequence shown here is derived from an EMBL/GenBank/DDBJ whole genome shotgun (WGS) entry which is preliminary data.</text>
</comment>
<sequence length="109" mass="12975">MGEKIQQLIPDYKRIYSDILNAKYTEKIPYCLSILNKKILSSTDIIRLNEIIFGTKGNMYNQKHKSYDRLAILEILEYQKKNNMNNVQLANHFKLSRNTITKWKKMFNS</sequence>
<dbReference type="EMBL" id="QNUF01000010">
    <property type="protein sequence ID" value="REC75435.1"/>
    <property type="molecule type" value="Genomic_DNA"/>
</dbReference>
<dbReference type="Proteomes" id="UP000256491">
    <property type="component" value="Unassembled WGS sequence"/>
</dbReference>
<dbReference type="Gene3D" id="1.10.10.60">
    <property type="entry name" value="Homeodomain-like"/>
    <property type="match status" value="1"/>
</dbReference>